<comment type="caution">
    <text evidence="1">The sequence shown here is derived from an EMBL/GenBank/DDBJ whole genome shotgun (WGS) entry which is preliminary data.</text>
</comment>
<name>A0A4V2QC39_HYDET</name>
<dbReference type="AlphaFoldDB" id="A0A4V2QC39"/>
<proteinExistence type="predicted"/>
<sequence>MTPLTQDEQVWLAKNPDHPKAKAIAEAIMQSKRNPTAFESHVQLQNAINVFRRAIRNGEIQLDIKS</sequence>
<dbReference type="EMBL" id="SLUN01000040">
    <property type="protein sequence ID" value="TCL58807.1"/>
    <property type="molecule type" value="Genomic_DNA"/>
</dbReference>
<dbReference type="Proteomes" id="UP000295008">
    <property type="component" value="Unassembled WGS sequence"/>
</dbReference>
<keyword evidence="2" id="KW-1185">Reference proteome</keyword>
<evidence type="ECO:0000313" key="1">
    <source>
        <dbReference type="EMBL" id="TCL58807.1"/>
    </source>
</evidence>
<evidence type="ECO:0000313" key="2">
    <source>
        <dbReference type="Proteomes" id="UP000295008"/>
    </source>
</evidence>
<reference evidence="1 2" key="1">
    <citation type="submission" date="2019-03" db="EMBL/GenBank/DDBJ databases">
        <title>Genomic Encyclopedia of Type Strains, Phase IV (KMG-IV): sequencing the most valuable type-strain genomes for metagenomic binning, comparative biology and taxonomic classification.</title>
        <authorList>
            <person name="Goeker M."/>
        </authorList>
    </citation>
    <scope>NUCLEOTIDE SEQUENCE [LARGE SCALE GENOMIC DNA]</scope>
    <source>
        <strain evidence="1 2">LX-B</strain>
    </source>
</reference>
<dbReference type="RefSeq" id="WP_132016675.1">
    <property type="nucleotide sequence ID" value="NZ_SLUN01000040.1"/>
</dbReference>
<organism evidence="1 2">
    <name type="scientific">Hydrogenispora ethanolica</name>
    <dbReference type="NCBI Taxonomy" id="1082276"/>
    <lineage>
        <taxon>Bacteria</taxon>
        <taxon>Bacillati</taxon>
        <taxon>Bacillota</taxon>
        <taxon>Hydrogenispora</taxon>
    </lineage>
</organism>
<accession>A0A4V2QC39</accession>
<gene>
    <name evidence="1" type="ORF">EDC14_104021</name>
</gene>
<protein>
    <submittedName>
        <fullName evidence="1">Uncharacterized protein</fullName>
    </submittedName>
</protein>